<geneLocation type="plasmid" evidence="9">
    <name>pses220</name>
</geneLocation>
<dbReference type="InterPro" id="IPR007348">
    <property type="entry name" value="CopC_dom"/>
</dbReference>
<evidence type="ECO:0000256" key="5">
    <source>
        <dbReference type="ARBA" id="ARBA00023008"/>
    </source>
</evidence>
<evidence type="ECO:0000313" key="8">
    <source>
        <dbReference type="EMBL" id="ATP21801.1"/>
    </source>
</evidence>
<proteinExistence type="inferred from homology"/>
<evidence type="ECO:0000256" key="4">
    <source>
        <dbReference type="ARBA" id="ARBA00022764"/>
    </source>
</evidence>
<protein>
    <submittedName>
        <fullName evidence="8">Copper resistance protein CopC</fullName>
    </submittedName>
</protein>
<reference evidence="8 9" key="1">
    <citation type="submission" date="2017-04" db="EMBL/GenBank/DDBJ databases">
        <title>Characterization, genome and methylation analysis of a phthalic acid esters degrading strain Sphingobium yanoikuyae SHJ.</title>
        <authorList>
            <person name="Feng L."/>
        </authorList>
    </citation>
    <scope>NUCLEOTIDE SEQUENCE [LARGE SCALE GENOMIC DNA]</scope>
    <source>
        <strain evidence="8 9">SHJ</strain>
        <plasmid evidence="9">Plasmid pses220</plasmid>
    </source>
</reference>
<organism evidence="8 9">
    <name type="scientific">Sphingobium yanoikuyae</name>
    <name type="common">Sphingomonas yanoikuyae</name>
    <dbReference type="NCBI Taxonomy" id="13690"/>
    <lineage>
        <taxon>Bacteria</taxon>
        <taxon>Pseudomonadati</taxon>
        <taxon>Pseudomonadota</taxon>
        <taxon>Alphaproteobacteria</taxon>
        <taxon>Sphingomonadales</taxon>
        <taxon>Sphingomonadaceae</taxon>
        <taxon>Sphingobium</taxon>
    </lineage>
</organism>
<keyword evidence="5" id="KW-0186">Copper</keyword>
<evidence type="ECO:0000313" key="9">
    <source>
        <dbReference type="Proteomes" id="UP000037029"/>
    </source>
</evidence>
<dbReference type="InterPro" id="IPR014755">
    <property type="entry name" value="Cu-Rt/internalin_Ig-like"/>
</dbReference>
<comment type="similarity">
    <text evidence="2">Belongs to the CopC family.</text>
</comment>
<dbReference type="RefSeq" id="WP_048939406.1">
    <property type="nucleotide sequence ID" value="NZ_CP020926.1"/>
</dbReference>
<keyword evidence="4" id="KW-0574">Periplasm</keyword>
<dbReference type="InterPro" id="IPR014756">
    <property type="entry name" value="Ig_E-set"/>
</dbReference>
<keyword evidence="3 6" id="KW-0732">Signal</keyword>
<evidence type="ECO:0000256" key="1">
    <source>
        <dbReference type="ARBA" id="ARBA00004418"/>
    </source>
</evidence>
<feature type="signal peptide" evidence="6">
    <location>
        <begin position="1"/>
        <end position="23"/>
    </location>
</feature>
<dbReference type="InterPro" id="IPR047685">
    <property type="entry name" value="CopC-like"/>
</dbReference>
<evidence type="ECO:0000259" key="7">
    <source>
        <dbReference type="Pfam" id="PF04234"/>
    </source>
</evidence>
<evidence type="ECO:0000256" key="2">
    <source>
        <dbReference type="ARBA" id="ARBA00010509"/>
    </source>
</evidence>
<gene>
    <name evidence="8" type="ORF">BV87_25380</name>
</gene>
<dbReference type="AlphaFoldDB" id="A0A0J9FJ18"/>
<name>A0A0J9FJ18_SPHYA</name>
<dbReference type="EMBL" id="CP020926">
    <property type="protein sequence ID" value="ATP21801.1"/>
    <property type="molecule type" value="Genomic_DNA"/>
</dbReference>
<dbReference type="SUPFAM" id="SSF81296">
    <property type="entry name" value="E set domains"/>
    <property type="match status" value="1"/>
</dbReference>
<comment type="subcellular location">
    <subcellularLocation>
        <location evidence="1">Periplasm</location>
    </subcellularLocation>
</comment>
<feature type="domain" description="CopC" evidence="7">
    <location>
        <begin position="24"/>
        <end position="126"/>
    </location>
</feature>
<keyword evidence="8" id="KW-0614">Plasmid</keyword>
<feature type="chain" id="PRO_5030009629" evidence="6">
    <location>
        <begin position="24"/>
        <end position="127"/>
    </location>
</feature>
<dbReference type="Proteomes" id="UP000037029">
    <property type="component" value="Plasmid pses220"/>
</dbReference>
<dbReference type="GO" id="GO:0046688">
    <property type="term" value="P:response to copper ion"/>
    <property type="evidence" value="ECO:0007669"/>
    <property type="project" value="InterPro"/>
</dbReference>
<dbReference type="GO" id="GO:0042597">
    <property type="term" value="C:periplasmic space"/>
    <property type="evidence" value="ECO:0007669"/>
    <property type="project" value="UniProtKB-SubCell"/>
</dbReference>
<dbReference type="GO" id="GO:0005507">
    <property type="term" value="F:copper ion binding"/>
    <property type="evidence" value="ECO:0007669"/>
    <property type="project" value="InterPro"/>
</dbReference>
<sequence>MNKTMMLSALAALSFGLAGTAYAHPKLVNSTPAAAATVSGPRQVTLTFSETLMPALSGAEVVMTGMPGMKDHPPMKINGAKISVATDGKTLQIAFGRPLGPGSYVVNWHAVSGDTHRVIGSVTFTVQ</sequence>
<dbReference type="NCBIfam" id="NF033814">
    <property type="entry name" value="copper_CopC"/>
    <property type="match status" value="1"/>
</dbReference>
<accession>A0A0J9FJ18</accession>
<evidence type="ECO:0000256" key="3">
    <source>
        <dbReference type="ARBA" id="ARBA00022729"/>
    </source>
</evidence>
<dbReference type="Gene3D" id="2.60.40.1220">
    <property type="match status" value="1"/>
</dbReference>
<dbReference type="Pfam" id="PF04234">
    <property type="entry name" value="CopC"/>
    <property type="match status" value="1"/>
</dbReference>
<evidence type="ECO:0000256" key="6">
    <source>
        <dbReference type="SAM" id="SignalP"/>
    </source>
</evidence>